<name>A0ABS9EBP2_9HYPH</name>
<evidence type="ECO:0000259" key="3">
    <source>
        <dbReference type="PROSITE" id="PS50937"/>
    </source>
</evidence>
<feature type="domain" description="HTH merR-type" evidence="3">
    <location>
        <begin position="10"/>
        <end position="77"/>
    </location>
</feature>
<evidence type="ECO:0000256" key="2">
    <source>
        <dbReference type="SAM" id="Coils"/>
    </source>
</evidence>
<feature type="coiled-coil region" evidence="2">
    <location>
        <begin position="85"/>
        <end position="122"/>
    </location>
</feature>
<comment type="caution">
    <text evidence="4">The sequence shown here is derived from an EMBL/GenBank/DDBJ whole genome shotgun (WGS) entry which is preliminary data.</text>
</comment>
<dbReference type="Gene3D" id="1.10.1660.10">
    <property type="match status" value="1"/>
</dbReference>
<dbReference type="GO" id="GO:0003677">
    <property type="term" value="F:DNA binding"/>
    <property type="evidence" value="ECO:0007669"/>
    <property type="project" value="UniProtKB-KW"/>
</dbReference>
<dbReference type="EMBL" id="JAKGTI010000003">
    <property type="protein sequence ID" value="MCF4099607.1"/>
    <property type="molecule type" value="Genomic_DNA"/>
</dbReference>
<dbReference type="PANTHER" id="PTHR30204:SF58">
    <property type="entry name" value="HTH-TYPE TRANSCRIPTIONAL REGULATOR YFMP"/>
    <property type="match status" value="1"/>
</dbReference>
<proteinExistence type="predicted"/>
<keyword evidence="5" id="KW-1185">Reference proteome</keyword>
<reference evidence="4 5" key="1">
    <citation type="submission" date="2022-01" db="EMBL/GenBank/DDBJ databases">
        <title>Maritalea mediterranea sp. nov., isolated from marine plastic residues from the Malva-rosa beach (Valencia, Spain).</title>
        <authorList>
            <person name="Vidal-Verdu A."/>
            <person name="Molina-Menor E."/>
            <person name="Pascual J."/>
            <person name="Pereto J."/>
            <person name="Porcar M."/>
        </authorList>
    </citation>
    <scope>NUCLEOTIDE SEQUENCE [LARGE SCALE GENOMIC DNA]</scope>
    <source>
        <strain evidence="4 5">P4.10X</strain>
    </source>
</reference>
<dbReference type="Proteomes" id="UP001201217">
    <property type="component" value="Unassembled WGS sequence"/>
</dbReference>
<evidence type="ECO:0000313" key="4">
    <source>
        <dbReference type="EMBL" id="MCF4099607.1"/>
    </source>
</evidence>
<dbReference type="InterPro" id="IPR000551">
    <property type="entry name" value="MerR-type_HTH_dom"/>
</dbReference>
<accession>A0ABS9EBP2</accession>
<gene>
    <name evidence="4" type="ORF">L1I42_14020</name>
</gene>
<evidence type="ECO:0000313" key="5">
    <source>
        <dbReference type="Proteomes" id="UP001201217"/>
    </source>
</evidence>
<dbReference type="Pfam" id="PF13411">
    <property type="entry name" value="MerR_1"/>
    <property type="match status" value="1"/>
</dbReference>
<dbReference type="SUPFAM" id="SSF46955">
    <property type="entry name" value="Putative DNA-binding domain"/>
    <property type="match status" value="1"/>
</dbReference>
<organism evidence="4 5">
    <name type="scientific">Maritalea mediterranea</name>
    <dbReference type="NCBI Taxonomy" id="2909667"/>
    <lineage>
        <taxon>Bacteria</taxon>
        <taxon>Pseudomonadati</taxon>
        <taxon>Pseudomonadota</taxon>
        <taxon>Alphaproteobacteria</taxon>
        <taxon>Hyphomicrobiales</taxon>
        <taxon>Devosiaceae</taxon>
        <taxon>Maritalea</taxon>
    </lineage>
</organism>
<dbReference type="PANTHER" id="PTHR30204">
    <property type="entry name" value="REDOX-CYCLING DRUG-SENSING TRANSCRIPTIONAL ACTIVATOR SOXR"/>
    <property type="match status" value="1"/>
</dbReference>
<dbReference type="PROSITE" id="PS50937">
    <property type="entry name" value="HTH_MERR_2"/>
    <property type="match status" value="1"/>
</dbReference>
<dbReference type="SMART" id="SM00422">
    <property type="entry name" value="HTH_MERR"/>
    <property type="match status" value="1"/>
</dbReference>
<protein>
    <submittedName>
        <fullName evidence="4">MerR family DNA-binding protein</fullName>
    </submittedName>
</protein>
<keyword evidence="1 4" id="KW-0238">DNA-binding</keyword>
<dbReference type="InterPro" id="IPR009061">
    <property type="entry name" value="DNA-bd_dom_put_sf"/>
</dbReference>
<dbReference type="RefSeq" id="WP_236115295.1">
    <property type="nucleotide sequence ID" value="NZ_JAKGTI010000003.1"/>
</dbReference>
<evidence type="ECO:0000256" key="1">
    <source>
        <dbReference type="ARBA" id="ARBA00023125"/>
    </source>
</evidence>
<sequence>MGENREQHELYAITELAKEFDISTRTIRFYESKGLLKPDRVGTTRVFRRRDRTRLLLILRGKRLGFSLKEISEYLELYDADRTKTAQTQHLLNRVNSRLEQLKAQKQDLENAIDELEGMRKYALGQLSKRSA</sequence>
<keyword evidence="2" id="KW-0175">Coiled coil</keyword>
<dbReference type="InterPro" id="IPR047057">
    <property type="entry name" value="MerR_fam"/>
</dbReference>